<evidence type="ECO:0000313" key="2">
    <source>
        <dbReference type="Proteomes" id="UP000017836"/>
    </source>
</evidence>
<gene>
    <name evidence="1" type="ORF">AMTR_s00009p00089300</name>
</gene>
<dbReference type="Gramene" id="ERM94847">
    <property type="protein sequence ID" value="ERM94847"/>
    <property type="gene ID" value="AMTR_s00009p00089300"/>
</dbReference>
<dbReference type="PANTHER" id="PTHR36045:SF2">
    <property type="entry name" value="OS04G0558500 PROTEIN"/>
    <property type="match status" value="1"/>
</dbReference>
<protein>
    <submittedName>
        <fullName evidence="1">Uncharacterized protein</fullName>
    </submittedName>
</protein>
<name>W1NGC5_AMBTC</name>
<sequence length="79" mass="8845">MVIGPLGTSAEQLISTICHRNEAEEAAESRERPMTVDEDPETAEKIWLFKSTISANASTLPPILKRLKACFARMEELDR</sequence>
<organism evidence="1 2">
    <name type="scientific">Amborella trichopoda</name>
    <dbReference type="NCBI Taxonomy" id="13333"/>
    <lineage>
        <taxon>Eukaryota</taxon>
        <taxon>Viridiplantae</taxon>
        <taxon>Streptophyta</taxon>
        <taxon>Embryophyta</taxon>
        <taxon>Tracheophyta</taxon>
        <taxon>Spermatophyta</taxon>
        <taxon>Magnoliopsida</taxon>
        <taxon>Amborellales</taxon>
        <taxon>Amborellaceae</taxon>
        <taxon>Amborella</taxon>
    </lineage>
</organism>
<dbReference type="PANTHER" id="PTHR36045">
    <property type="entry name" value="OS04G0558500 PROTEIN"/>
    <property type="match status" value="1"/>
</dbReference>
<proteinExistence type="predicted"/>
<dbReference type="AlphaFoldDB" id="W1NGC5"/>
<reference evidence="2" key="1">
    <citation type="journal article" date="2013" name="Science">
        <title>The Amborella genome and the evolution of flowering plants.</title>
        <authorList>
            <consortium name="Amborella Genome Project"/>
        </authorList>
    </citation>
    <scope>NUCLEOTIDE SEQUENCE [LARGE SCALE GENOMIC DNA]</scope>
</reference>
<dbReference type="Proteomes" id="UP000017836">
    <property type="component" value="Unassembled WGS sequence"/>
</dbReference>
<evidence type="ECO:0000313" key="1">
    <source>
        <dbReference type="EMBL" id="ERM94847.1"/>
    </source>
</evidence>
<accession>W1NGC5</accession>
<keyword evidence="2" id="KW-1185">Reference proteome</keyword>
<dbReference type="HOGENOM" id="CLU_2609235_0_0_1"/>
<dbReference type="EMBL" id="KI397501">
    <property type="protein sequence ID" value="ERM94847.1"/>
    <property type="molecule type" value="Genomic_DNA"/>
</dbReference>